<dbReference type="AlphaFoldDB" id="A0A246JM79"/>
<dbReference type="RefSeq" id="WP_088382899.1">
    <property type="nucleotide sequence ID" value="NZ_NIOF01000001.1"/>
</dbReference>
<evidence type="ECO:0000313" key="2">
    <source>
        <dbReference type="EMBL" id="OWQ93712.1"/>
    </source>
</evidence>
<sequence>MIAKHVCLQRTGQGAARRLGRGLSVLLTAAALLGAAASATAATIGVILPATYPSAEQAEQLKLGMTLALKTWPGGAVPTVVYKDSGCDARKAEAASRELIQAKVDVVLGNWCEINAGADALRAAGIPFISSNAERVKDQDLQLQLGRIELNAADRIAAGLRRETGLRISARTSCWMDFDATLSDRVDAVLCPVLTVDKSRWDQIANTYGAAFRKPFTTSSARGYAAMEVALNYLRRAKGAKPAVALKDIQSMTTLLGPLPAADAPTSANALQLVFAPRLPKLNAQQTQTLDKLVKTKGCACPGGTLRNGCPKDSGPWGELPFVVRGGGTPAACAKAIGLLEL</sequence>
<evidence type="ECO:0000256" key="1">
    <source>
        <dbReference type="SAM" id="SignalP"/>
    </source>
</evidence>
<reference evidence="2 3" key="1">
    <citation type="journal article" date="2008" name="Int. J. Syst. Evol. Microbiol.">
        <title>Description of Roseateles aquatilis sp. nov. and Roseateles terrae sp. nov., in the class Betaproteobacteria, and emended description of the genus Roseateles.</title>
        <authorList>
            <person name="Gomila M."/>
            <person name="Bowien B."/>
            <person name="Falsen E."/>
            <person name="Moore E.R."/>
            <person name="Lalucat J."/>
        </authorList>
    </citation>
    <scope>NUCLEOTIDE SEQUENCE [LARGE SCALE GENOMIC DNA]</scope>
    <source>
        <strain evidence="2 3">CCUG 48205</strain>
    </source>
</reference>
<dbReference type="SUPFAM" id="SSF53822">
    <property type="entry name" value="Periplasmic binding protein-like I"/>
    <property type="match status" value="1"/>
</dbReference>
<protein>
    <recommendedName>
        <fullName evidence="4">Leucine-binding protein domain-containing protein</fullName>
    </recommendedName>
</protein>
<feature type="chain" id="PRO_5012173629" description="Leucine-binding protein domain-containing protein" evidence="1">
    <location>
        <begin position="42"/>
        <end position="342"/>
    </location>
</feature>
<dbReference type="PANTHER" id="PTHR30483">
    <property type="entry name" value="LEUCINE-SPECIFIC-BINDING PROTEIN"/>
    <property type="match status" value="1"/>
</dbReference>
<name>A0A246JM79_9BURK</name>
<organism evidence="2 3">
    <name type="scientific">Roseateles aquatilis</name>
    <dbReference type="NCBI Taxonomy" id="431061"/>
    <lineage>
        <taxon>Bacteria</taxon>
        <taxon>Pseudomonadati</taxon>
        <taxon>Pseudomonadota</taxon>
        <taxon>Betaproteobacteria</taxon>
        <taxon>Burkholderiales</taxon>
        <taxon>Sphaerotilaceae</taxon>
        <taxon>Roseateles</taxon>
    </lineage>
</organism>
<keyword evidence="3" id="KW-1185">Reference proteome</keyword>
<dbReference type="EMBL" id="NIOF01000001">
    <property type="protein sequence ID" value="OWQ93712.1"/>
    <property type="molecule type" value="Genomic_DNA"/>
</dbReference>
<proteinExistence type="predicted"/>
<evidence type="ECO:0000313" key="3">
    <source>
        <dbReference type="Proteomes" id="UP000197468"/>
    </source>
</evidence>
<accession>A0A246JM79</accession>
<dbReference type="InterPro" id="IPR028082">
    <property type="entry name" value="Peripla_BP_I"/>
</dbReference>
<keyword evidence="1" id="KW-0732">Signal</keyword>
<dbReference type="OrthoDB" id="9149037at2"/>
<feature type="signal peptide" evidence="1">
    <location>
        <begin position="1"/>
        <end position="41"/>
    </location>
</feature>
<dbReference type="Proteomes" id="UP000197468">
    <property type="component" value="Unassembled WGS sequence"/>
</dbReference>
<comment type="caution">
    <text evidence="2">The sequence shown here is derived from an EMBL/GenBank/DDBJ whole genome shotgun (WGS) entry which is preliminary data.</text>
</comment>
<gene>
    <name evidence="2" type="ORF">CDN99_04475</name>
</gene>
<evidence type="ECO:0008006" key="4">
    <source>
        <dbReference type="Google" id="ProtNLM"/>
    </source>
</evidence>
<dbReference type="Gene3D" id="3.40.50.2300">
    <property type="match status" value="1"/>
</dbReference>
<dbReference type="InterPro" id="IPR051010">
    <property type="entry name" value="BCAA_transport"/>
</dbReference>